<keyword evidence="5" id="KW-1185">Reference proteome</keyword>
<keyword evidence="2" id="KW-0131">Cell cycle</keyword>
<feature type="compositionally biased region" description="Polar residues" evidence="3">
    <location>
        <begin position="783"/>
        <end position="798"/>
    </location>
</feature>
<feature type="region of interest" description="Disordered" evidence="3">
    <location>
        <begin position="751"/>
        <end position="807"/>
    </location>
</feature>
<comment type="similarity">
    <text evidence="1">Belongs to the SAPS family.</text>
</comment>
<feature type="compositionally biased region" description="Polar residues" evidence="3">
    <location>
        <begin position="515"/>
        <end position="524"/>
    </location>
</feature>
<organism evidence="4 5">
    <name type="scientific">Tortispora caseinolytica NRRL Y-17796</name>
    <dbReference type="NCBI Taxonomy" id="767744"/>
    <lineage>
        <taxon>Eukaryota</taxon>
        <taxon>Fungi</taxon>
        <taxon>Dikarya</taxon>
        <taxon>Ascomycota</taxon>
        <taxon>Saccharomycotina</taxon>
        <taxon>Trigonopsidomycetes</taxon>
        <taxon>Trigonopsidales</taxon>
        <taxon>Trigonopsidaceae</taxon>
        <taxon>Tortispora</taxon>
    </lineage>
</organism>
<dbReference type="EMBL" id="KV453843">
    <property type="protein sequence ID" value="ODV88994.1"/>
    <property type="molecule type" value="Genomic_DNA"/>
</dbReference>
<feature type="compositionally biased region" description="Basic and acidic residues" evidence="3">
    <location>
        <begin position="498"/>
        <end position="510"/>
    </location>
</feature>
<evidence type="ECO:0000256" key="2">
    <source>
        <dbReference type="ARBA" id="ARBA00023306"/>
    </source>
</evidence>
<feature type="compositionally biased region" description="Basic and acidic residues" evidence="3">
    <location>
        <begin position="120"/>
        <end position="143"/>
    </location>
</feature>
<dbReference type="OrthoDB" id="295029at2759"/>
<feature type="non-terminal residue" evidence="4">
    <location>
        <position position="807"/>
    </location>
</feature>
<dbReference type="GO" id="GO:0019888">
    <property type="term" value="F:protein phosphatase regulator activity"/>
    <property type="evidence" value="ECO:0007669"/>
    <property type="project" value="TreeGrafter"/>
</dbReference>
<protein>
    <recommendedName>
        <fullName evidence="6">SAPS-domain-containing protein</fullName>
    </recommendedName>
</protein>
<dbReference type="GO" id="GO:0005634">
    <property type="term" value="C:nucleus"/>
    <property type="evidence" value="ECO:0007669"/>
    <property type="project" value="TreeGrafter"/>
</dbReference>
<dbReference type="GO" id="GO:0019903">
    <property type="term" value="F:protein phosphatase binding"/>
    <property type="evidence" value="ECO:0007669"/>
    <property type="project" value="InterPro"/>
</dbReference>
<evidence type="ECO:0008006" key="6">
    <source>
        <dbReference type="Google" id="ProtNLM"/>
    </source>
</evidence>
<feature type="compositionally biased region" description="Acidic residues" evidence="3">
    <location>
        <begin position="756"/>
        <end position="778"/>
    </location>
</feature>
<feature type="compositionally biased region" description="Basic and acidic residues" evidence="3">
    <location>
        <begin position="537"/>
        <end position="547"/>
    </location>
</feature>
<gene>
    <name evidence="4" type="ORF">CANCADRAFT_18024</name>
</gene>
<accession>A0A1E4TB70</accession>
<feature type="region of interest" description="Disordered" evidence="3">
    <location>
        <begin position="72"/>
        <end position="183"/>
    </location>
</feature>
<feature type="compositionally biased region" description="Basic and acidic residues" evidence="3">
    <location>
        <begin position="93"/>
        <end position="108"/>
    </location>
</feature>
<evidence type="ECO:0000313" key="5">
    <source>
        <dbReference type="Proteomes" id="UP000095023"/>
    </source>
</evidence>
<proteinExistence type="inferred from homology"/>
<dbReference type="Proteomes" id="UP000095023">
    <property type="component" value="Unassembled WGS sequence"/>
</dbReference>
<dbReference type="Pfam" id="PF04499">
    <property type="entry name" value="SAPS"/>
    <property type="match status" value="1"/>
</dbReference>
<feature type="compositionally biased region" description="Acidic residues" evidence="3">
    <location>
        <begin position="144"/>
        <end position="179"/>
    </location>
</feature>
<evidence type="ECO:0000256" key="3">
    <source>
        <dbReference type="SAM" id="MobiDB-lite"/>
    </source>
</evidence>
<reference evidence="5" key="1">
    <citation type="submission" date="2016-02" db="EMBL/GenBank/DDBJ databases">
        <title>Comparative genomics of biotechnologically important yeasts.</title>
        <authorList>
            <consortium name="DOE Joint Genome Institute"/>
            <person name="Riley R."/>
            <person name="Haridas S."/>
            <person name="Wolfe K.H."/>
            <person name="Lopes M.R."/>
            <person name="Hittinger C.T."/>
            <person name="Goker M."/>
            <person name="Salamov A."/>
            <person name="Wisecaver J."/>
            <person name="Long T.M."/>
            <person name="Aerts A.L."/>
            <person name="Barry K."/>
            <person name="Choi C."/>
            <person name="Clum A."/>
            <person name="Coughlan A.Y."/>
            <person name="Deshpande S."/>
            <person name="Douglass A.P."/>
            <person name="Hanson S.J."/>
            <person name="Klenk H.-P."/>
            <person name="Labutti K."/>
            <person name="Lapidus A."/>
            <person name="Lindquist E."/>
            <person name="Lipzen A."/>
            <person name="Meier-Kolthoff J.P."/>
            <person name="Ohm R.A."/>
            <person name="Otillar R.P."/>
            <person name="Pangilinan J."/>
            <person name="Peng Y."/>
            <person name="Rokas A."/>
            <person name="Rosa C.A."/>
            <person name="Scheuner C."/>
            <person name="Sibirny A.A."/>
            <person name="Slot J.C."/>
            <person name="Stielow J.B."/>
            <person name="Sun H."/>
            <person name="Kurtzman C.P."/>
            <person name="Blackwell M."/>
            <person name="Jeffries T.W."/>
            <person name="Grigoriev I.V."/>
        </authorList>
    </citation>
    <scope>NUCLEOTIDE SEQUENCE [LARGE SCALE GENOMIC DNA]</scope>
    <source>
        <strain evidence="5">NRRL Y-17796</strain>
    </source>
</reference>
<dbReference type="InterPro" id="IPR007587">
    <property type="entry name" value="SAPS"/>
</dbReference>
<feature type="compositionally biased region" description="Low complexity" evidence="3">
    <location>
        <begin position="76"/>
        <end position="92"/>
    </location>
</feature>
<dbReference type="PANTHER" id="PTHR12634">
    <property type="entry name" value="SIT4 YEAST -ASSOCIATING PROTEIN-RELATED"/>
    <property type="match status" value="1"/>
</dbReference>
<dbReference type="AlphaFoldDB" id="A0A1E4TB70"/>
<evidence type="ECO:0000313" key="4">
    <source>
        <dbReference type="EMBL" id="ODV88994.1"/>
    </source>
</evidence>
<evidence type="ECO:0000256" key="1">
    <source>
        <dbReference type="ARBA" id="ARBA00006180"/>
    </source>
</evidence>
<dbReference type="GO" id="GO:0005829">
    <property type="term" value="C:cytosol"/>
    <property type="evidence" value="ECO:0007669"/>
    <property type="project" value="TreeGrafter"/>
</dbReference>
<sequence>MAFWKFGSSLVGAPDSSTIDKLLEKPDCSVSDLIQDNNILTELSTRKANLIKFFTRPDAMEDLVNIIIDIENPDKTSPTSSASPSSSSSPTTSDDHLNTTHDESKQDELLNNDSDLEPSADSHTEKPEISTEDKQPKAKKNVEGYEDEEDEYEENDIEHGDDGEEHDEDKDEEEEDIEAAETRRRLDASVAAEILTGESYEILKALSDDVKLLNKIWTILDRPSPLPVLTASLFVKINEQLLERHTNELLEFMFARPNLVKEFTNHIDTPSLMDFLLKVISTDKPSAPTNVIDYLQQHDFIPALLSFFEPSYASSTQTAAGDVLRALIALSANGTNDPTLIGPNELTRQLVSPESSARIVQLMKNGGSALATAVGVIIEVIRKNNSDYDAISIVDMSIDRYPPSPRDPIYLGYLVKEFAENIHDFQTMLSRPHTERLKTAIGEIEPLGFERFKICELVAELLHCSNMMMLNNADADVIARERDAMREAMIRAGREMHAVEKEEANTHDPDDISDSNENSGSLQNTEKRDGSFAPEISKPDENSKEDSTPQSAAHTSADTAESRANSDAGLSTNPVVGDLLKMALVENRVMECIVNMFFEFPWNNFLHNVVFDIVQQIFGGPMEDSYNPYLAIDLFDGCQITERIIQGEKQSKESEETYKVRMGYMGHLTLIAEEVVKFTAQIAPESLADVVYDKVNSPEWEKYKSQTLASTRQKYNAILGGDQNEELFDGHLNDAMMTAWARSGSGRALLLQGVGDSDDDDGADEERGEERGEEEGDGDSFAQYMSQEINSDTQTRFISSDEDEDDE</sequence>
<name>A0A1E4TB70_9ASCO</name>
<dbReference type="PANTHER" id="PTHR12634:SF8">
    <property type="entry name" value="FIERY MOUNTAIN, ISOFORM D"/>
    <property type="match status" value="1"/>
</dbReference>
<feature type="region of interest" description="Disordered" evidence="3">
    <location>
        <begin position="498"/>
        <end position="571"/>
    </location>
</feature>
<feature type="compositionally biased region" description="Polar residues" evidence="3">
    <location>
        <begin position="548"/>
        <end position="571"/>
    </location>
</feature>